<dbReference type="Proteomes" id="UP000886111">
    <property type="component" value="Unassembled WGS sequence"/>
</dbReference>
<dbReference type="InterPro" id="IPR006674">
    <property type="entry name" value="HD_domain"/>
</dbReference>
<dbReference type="Pfam" id="PF01966">
    <property type="entry name" value="HD"/>
    <property type="match status" value="1"/>
</dbReference>
<evidence type="ECO:0000313" key="2">
    <source>
        <dbReference type="EMBL" id="HHE54451.1"/>
    </source>
</evidence>
<dbReference type="SUPFAM" id="SSF109604">
    <property type="entry name" value="HD-domain/PDEase-like"/>
    <property type="match status" value="1"/>
</dbReference>
<organism evidence="2">
    <name type="scientific">Caldithrix abyssi</name>
    <dbReference type="NCBI Taxonomy" id="187145"/>
    <lineage>
        <taxon>Bacteria</taxon>
        <taxon>Pseudomonadati</taxon>
        <taxon>Calditrichota</taxon>
        <taxon>Calditrichia</taxon>
        <taxon>Calditrichales</taxon>
        <taxon>Calditrichaceae</taxon>
        <taxon>Caldithrix</taxon>
    </lineage>
</organism>
<accession>A0A7V5H247</accession>
<feature type="non-terminal residue" evidence="2">
    <location>
        <position position="74"/>
    </location>
</feature>
<dbReference type="AlphaFoldDB" id="A0A7V5H247"/>
<evidence type="ECO:0000259" key="1">
    <source>
        <dbReference type="Pfam" id="PF01966"/>
    </source>
</evidence>
<gene>
    <name evidence="2" type="ORF">ENL21_01625</name>
</gene>
<dbReference type="EMBL" id="DRTD01000121">
    <property type="protein sequence ID" value="HHE54451.1"/>
    <property type="molecule type" value="Genomic_DNA"/>
</dbReference>
<dbReference type="PANTHER" id="PTHR38659">
    <property type="entry name" value="METAL-DEPENDENT PHOSPHOHYDROLASE"/>
    <property type="match status" value="1"/>
</dbReference>
<dbReference type="Gene3D" id="1.10.3210.10">
    <property type="entry name" value="Hypothetical protein af1432"/>
    <property type="match status" value="1"/>
</dbReference>
<dbReference type="PANTHER" id="PTHR38659:SF2">
    <property type="entry name" value="HDIG DOMAIN PROTEIN"/>
    <property type="match status" value="1"/>
</dbReference>
<name>A0A7V5H247_CALAY</name>
<protein>
    <submittedName>
        <fullName evidence="2">HDIG domain-containing protein</fullName>
    </submittedName>
</protein>
<dbReference type="NCBIfam" id="TIGR00277">
    <property type="entry name" value="HDIG"/>
    <property type="match status" value="1"/>
</dbReference>
<feature type="domain" description="HD" evidence="1">
    <location>
        <begin position="20"/>
        <end position="73"/>
    </location>
</feature>
<comment type="caution">
    <text evidence="2">The sequence shown here is derived from an EMBL/GenBank/DDBJ whole genome shotgun (WGS) entry which is preliminary data.</text>
</comment>
<proteinExistence type="predicted"/>
<dbReference type="InterPro" id="IPR006675">
    <property type="entry name" value="HDIG_dom"/>
</dbReference>
<reference evidence="2" key="1">
    <citation type="journal article" date="2020" name="mSystems">
        <title>Genome- and Community-Level Interaction Insights into Carbon Utilization and Element Cycling Functions of Hydrothermarchaeota in Hydrothermal Sediment.</title>
        <authorList>
            <person name="Zhou Z."/>
            <person name="Liu Y."/>
            <person name="Xu W."/>
            <person name="Pan J."/>
            <person name="Luo Z.H."/>
            <person name="Li M."/>
        </authorList>
    </citation>
    <scope>NUCLEOTIDE SEQUENCE [LARGE SCALE GENOMIC DNA]</scope>
    <source>
        <strain evidence="2">HyVt-76</strain>
    </source>
</reference>
<sequence length="74" mass="8578">MTREQALSILKEYTQNESLLKHAYAVEAAMRAYAQKFGEDEELWGVVGLLHDFDYEKYPDEHPMKGSEILKEKG</sequence>